<dbReference type="EMBL" id="QZWG01000015">
    <property type="protein sequence ID" value="RZB65092.1"/>
    <property type="molecule type" value="Genomic_DNA"/>
</dbReference>
<dbReference type="PANTHER" id="PTHR15288:SF4">
    <property type="entry name" value="OS02G0777100 PROTEIN"/>
    <property type="match status" value="1"/>
</dbReference>
<reference evidence="3 4" key="1">
    <citation type="submission" date="2018-09" db="EMBL/GenBank/DDBJ databases">
        <title>A high-quality reference genome of wild soybean provides a powerful tool to mine soybean genomes.</title>
        <authorList>
            <person name="Xie M."/>
            <person name="Chung C.Y.L."/>
            <person name="Li M.-W."/>
            <person name="Wong F.-L."/>
            <person name="Chan T.-F."/>
            <person name="Lam H.-M."/>
        </authorList>
    </citation>
    <scope>NUCLEOTIDE SEQUENCE [LARGE SCALE GENOMIC DNA]</scope>
    <source>
        <strain evidence="4">cv. W05</strain>
        <tissue evidence="3">Hypocotyl of etiolated seedlings</tissue>
    </source>
</reference>
<dbReference type="InterPro" id="IPR001194">
    <property type="entry name" value="cDENN_dom"/>
</dbReference>
<dbReference type="Pfam" id="PF03456">
    <property type="entry name" value="uDENN"/>
    <property type="match status" value="1"/>
</dbReference>
<dbReference type="InterPro" id="IPR051942">
    <property type="entry name" value="DENN_domain_containing_2"/>
</dbReference>
<dbReference type="Gene3D" id="3.30.450.200">
    <property type="match status" value="1"/>
</dbReference>
<feature type="region of interest" description="Disordered" evidence="1">
    <location>
        <begin position="453"/>
        <end position="484"/>
    </location>
</feature>
<proteinExistence type="predicted"/>
<comment type="caution">
    <text evidence="3">The sequence shown here is derived from an EMBL/GenBank/DDBJ whole genome shotgun (WGS) entry which is preliminary data.</text>
</comment>
<evidence type="ECO:0000313" key="4">
    <source>
        <dbReference type="Proteomes" id="UP000289340"/>
    </source>
</evidence>
<dbReference type="InterPro" id="IPR043153">
    <property type="entry name" value="DENN_C"/>
</dbReference>
<gene>
    <name evidence="3" type="ORF">D0Y65_041229</name>
</gene>
<dbReference type="PANTHER" id="PTHR15288">
    <property type="entry name" value="DENN DOMAIN-CONTAINING PROTEIN 2"/>
    <property type="match status" value="1"/>
</dbReference>
<dbReference type="InterPro" id="IPR037516">
    <property type="entry name" value="Tripartite_DENN"/>
</dbReference>
<organism evidence="3 4">
    <name type="scientific">Glycine soja</name>
    <name type="common">Wild soybean</name>
    <dbReference type="NCBI Taxonomy" id="3848"/>
    <lineage>
        <taxon>Eukaryota</taxon>
        <taxon>Viridiplantae</taxon>
        <taxon>Streptophyta</taxon>
        <taxon>Embryophyta</taxon>
        <taxon>Tracheophyta</taxon>
        <taxon>Spermatophyta</taxon>
        <taxon>Magnoliopsida</taxon>
        <taxon>eudicotyledons</taxon>
        <taxon>Gunneridae</taxon>
        <taxon>Pentapetalae</taxon>
        <taxon>rosids</taxon>
        <taxon>fabids</taxon>
        <taxon>Fabales</taxon>
        <taxon>Fabaceae</taxon>
        <taxon>Papilionoideae</taxon>
        <taxon>50 kb inversion clade</taxon>
        <taxon>NPAAA clade</taxon>
        <taxon>indigoferoid/millettioid clade</taxon>
        <taxon>Phaseoleae</taxon>
        <taxon>Glycine</taxon>
        <taxon>Glycine subgen. Soja</taxon>
    </lineage>
</organism>
<dbReference type="InterPro" id="IPR005113">
    <property type="entry name" value="uDENN_dom"/>
</dbReference>
<feature type="compositionally biased region" description="Basic and acidic residues" evidence="1">
    <location>
        <begin position="399"/>
        <end position="409"/>
    </location>
</feature>
<accession>A0A445GV65</accession>
<evidence type="ECO:0000259" key="2">
    <source>
        <dbReference type="PROSITE" id="PS50211"/>
    </source>
</evidence>
<evidence type="ECO:0000256" key="1">
    <source>
        <dbReference type="SAM" id="MobiDB-lite"/>
    </source>
</evidence>
<name>A0A445GV65_GLYSO</name>
<dbReference type="Pfam" id="PF02141">
    <property type="entry name" value="DENN"/>
    <property type="match status" value="1"/>
</dbReference>
<feature type="domain" description="UDENN" evidence="2">
    <location>
        <begin position="148"/>
        <end position="780"/>
    </location>
</feature>
<dbReference type="AlphaFoldDB" id="A0A445GV65"/>
<sequence length="780" mass="88557">MAGVTKEDESGSPSWGASFFTQTTEDVARAVAAAMNSPRPSVVYSSKNDHGGSQLQKLQYQVTKMIKGFSRPTEVKYTNYNPEILTTQKRQWAANFQLQYMDHKSWKEPTRLFESMVVVGLHPNCDIQALQRQYFLRKSEGPGKLRSALGYQNQSRVEAEPNLEPQVLFVYPPEKQMPLKDKDLLSFCFPGGLEVNAVERTPSMSELNEILFGQEHLKQRDLSFVFRLQGADNSTLYGCCVLVEELVQKPSGFLSLISDKQATYSPLKRQRHILTTQRCYCILSRLPFFELHFGVLNSIFMQERLERLTRIGGDLNLEYAEDSCEEENLEEKSECMLVNDRLEDRHDDNPMISQSSLRNSSPENIENDSNYPKKQMVNGDLHTFKERVNDDNAVPSDPETDRKTVREESGPTNAEESDLYGDAFVTNKQSEDRRLPNAILPLLRYCQYESSESSCSFQGSPCDDRNFRSDADDTETEDASFSGQEDLNDLQDILEWAKIISEYYRLTCPARGSALRFHPLEHLHPLEYHRPDETILHLAGSTVDLKSCSTGLEFAEAHNSLLAEEEATALSIWAVACMCGTLRLENVLAFFAGALLEKQIVFVCSNLGILSASVLSVIPLIRPYQWQSLLMPVLPNGMLEFLDAPVPYIVGIKNKTNEVQSKLTNNVILIDANRNQVKSSTVPQLPRQKELMSSLRPYHETLVGESYLGRRRPVYECTEVQTEAAKGFLSVLRSYLDSLCYNIRSHTITNVQSNDDKVSLLLKESFIDSFPYRDRPFMKV</sequence>
<dbReference type="SMART" id="SM00799">
    <property type="entry name" value="DENN"/>
    <property type="match status" value="1"/>
</dbReference>
<keyword evidence="4" id="KW-1185">Reference proteome</keyword>
<protein>
    <submittedName>
        <fullName evidence="3">DENN domain-containing protein 5B isoform D</fullName>
    </submittedName>
</protein>
<feature type="region of interest" description="Disordered" evidence="1">
    <location>
        <begin position="344"/>
        <end position="422"/>
    </location>
</feature>
<dbReference type="Gene3D" id="3.40.50.11500">
    <property type="match status" value="1"/>
</dbReference>
<evidence type="ECO:0000313" key="3">
    <source>
        <dbReference type="EMBL" id="RZB65092.1"/>
    </source>
</evidence>
<feature type="compositionally biased region" description="Basic and acidic residues" evidence="1">
    <location>
        <begin position="462"/>
        <end position="471"/>
    </location>
</feature>
<dbReference type="PROSITE" id="PS50211">
    <property type="entry name" value="DENN"/>
    <property type="match status" value="1"/>
</dbReference>
<feature type="compositionally biased region" description="Polar residues" evidence="1">
    <location>
        <begin position="351"/>
        <end position="372"/>
    </location>
</feature>
<dbReference type="Proteomes" id="UP000289340">
    <property type="component" value="Chromosome 15"/>
</dbReference>
<dbReference type="SMART" id="SM00800">
    <property type="entry name" value="uDENN"/>
    <property type="match status" value="1"/>
</dbReference>